<reference evidence="1" key="1">
    <citation type="submission" date="2022-03" db="EMBL/GenBank/DDBJ databases">
        <authorList>
            <person name="Tunstrom K."/>
        </authorList>
    </citation>
    <scope>NUCLEOTIDE SEQUENCE</scope>
</reference>
<organism evidence="1 2">
    <name type="scientific">Euphydryas editha</name>
    <name type="common">Edith's checkerspot</name>
    <dbReference type="NCBI Taxonomy" id="104508"/>
    <lineage>
        <taxon>Eukaryota</taxon>
        <taxon>Metazoa</taxon>
        <taxon>Ecdysozoa</taxon>
        <taxon>Arthropoda</taxon>
        <taxon>Hexapoda</taxon>
        <taxon>Insecta</taxon>
        <taxon>Pterygota</taxon>
        <taxon>Neoptera</taxon>
        <taxon>Endopterygota</taxon>
        <taxon>Lepidoptera</taxon>
        <taxon>Glossata</taxon>
        <taxon>Ditrysia</taxon>
        <taxon>Papilionoidea</taxon>
        <taxon>Nymphalidae</taxon>
        <taxon>Nymphalinae</taxon>
        <taxon>Euphydryas</taxon>
    </lineage>
</organism>
<dbReference type="PANTHER" id="PTHR12517:SF0">
    <property type="entry name" value="INTERMEMBRANE LIPID TRANSFER PROTEIN VPS13B"/>
    <property type="match status" value="1"/>
</dbReference>
<gene>
    <name evidence="1" type="ORF">EEDITHA_LOCUS17961</name>
</gene>
<dbReference type="Proteomes" id="UP001153954">
    <property type="component" value="Unassembled WGS sequence"/>
</dbReference>
<keyword evidence="2" id="KW-1185">Reference proteome</keyword>
<evidence type="ECO:0000313" key="2">
    <source>
        <dbReference type="Proteomes" id="UP001153954"/>
    </source>
</evidence>
<sequence>MWRVRICHETESYPSFVFNARKFMPRQDPLSPEPPPAGNHKKLIVSAEQLSGILRVDSYFAPRFLPRARIALRIVAMDIHTHNDLPQIPKQSSILEGYYVSRPLMRSHRMLTLSARDTSVHCVFATSSRLLLDTCLSSDIIDSATGTMEQFIEEFRIQGTVSLCKEPRLRLRVGDVRATLLVARMCTLRALIDDWSAVYKNCIQNNPENKIDKESKCKKDAATILSGRVALWIHNGCASALRIGQEATDELIPLSAGLSLAYRWRSPGSPKKLRFSLVTPSMDWRWSTSVRFAAGTYRVRLEDTEPSRAGKGGVFLYIRVKDSGSRRDMYISGRLMLANTLRHNLLYKVRVRCSEKNVWQTICSEEMQAESVGLSVLCNLDCEAILKVKFPTHESGWSGDIPLKECRKENVPWLVKVPSEGEVSYTSVWCRVVRARSDGRIIATIWPFYVLRSHLPLDVDVLISSETVSPTDEASDPPPIVQTASGRGNTTQIIAPGTTSARHTLTFQYRNIECPVTREAVPLHYGMTETSVFDKPTTVVNIEDAVDMIQQWLQKSSRDAHSNWPYSIVTNHWPGEWQPALLQPRCDVTIRYEAVRAGGGCSLELQLSPVALLANASPIALTLRAHDATPLCRLEPGFAISPPSAVLQKPFFMSVEVGRETFVSGQLQVCKEEQGRYGQPQPGYIALEKAANFAVQCNQKVALLTMYYEIKEEINVLGITSTYMLINRLRSDVLVSAIAAPKEMENVTLRPKTFKIVQPTREGSLQGTPLCRFWMSGRWRGGDADELRAYLCLALPTTAYQADTPVPIRLGIAPIRRAVALKNEDGQSVPVVITQVKHETRWLITIAEDPCPQFVVHNRTKTTLAVAQPAKDDDNTTLVKTVQDCVGVRWCCVVESNGVTHYSTPTHCARYPPPAHAELRNPLPFLTVGHCRDEGSYEWCQPIAIADGEQLLQLSGDVTVKLRVRTHPHSTLIELQDVDQNDISASDIRRRLLGAFEEDTSQQNVSSRPEFFMNLSSNSIYEMVQGKRVSSQRGRIETGDGFSCDYKQNRRLVNPKTLGDNWSDGNEVWPERERLRCLVSSVVVTVGASSDELPLLAMHLQRVSVLVQTDARKTKTTLSVADVQIDNAQYETEQYDFAVVATTRAEVSTVDRWPALWGMFNERLPTHGTKARLYLRTCHDRWIAANRDYQELTELEVLLGPLGLYVEDAFVAAVLDLLHLAVPSTVQTSESTAIAEIYTLQNPLRLRKLLFHPLDLTLTLHTAVRMYIALDESPLRLSAFQLQDVMTSSERLTHALTVHYLSAAILGAGWVVGGLELLGAPGALAARVGNAGGGVRGVASAAAGALLRSLSSAAGSLARNLDLLAGDDEHAKRAAAARRRPPPNLMAGLVAGVTNFAINLLGAVGGLAHHPLVGVAVGESESGAAALRRGLVGAITKPLSATADLVAYAGHGLLTQTGWDPVPQPKAGTIRSLEEISIPSGWRRDCVRWGFRFAELGVLTGFEAELDGTPLQLLITHKFLVMIDAETERIYEMIDFKFCTIGPYQGNVIELYVKQKRPSRVSESRVVVDEDNEVQISAAAMARVARYTGAEGFDTNETRLLTLLPPPATAHALRAALCALLHANVDTHFTLL</sequence>
<accession>A0AAU9UVI3</accession>
<dbReference type="EMBL" id="CAKOGL010000026">
    <property type="protein sequence ID" value="CAH2103450.1"/>
    <property type="molecule type" value="Genomic_DNA"/>
</dbReference>
<dbReference type="InterPro" id="IPR039782">
    <property type="entry name" value="VPS13B"/>
</dbReference>
<evidence type="ECO:0000313" key="1">
    <source>
        <dbReference type="EMBL" id="CAH2103450.1"/>
    </source>
</evidence>
<protein>
    <recommendedName>
        <fullName evidence="3">Vacuolar protein sorting-associated protein 13 DH-like domain-containing protein</fullName>
    </recommendedName>
</protein>
<proteinExistence type="predicted"/>
<comment type="caution">
    <text evidence="1">The sequence shown here is derived from an EMBL/GenBank/DDBJ whole genome shotgun (WGS) entry which is preliminary data.</text>
</comment>
<evidence type="ECO:0008006" key="3">
    <source>
        <dbReference type="Google" id="ProtNLM"/>
    </source>
</evidence>
<name>A0AAU9UVI3_EUPED</name>
<dbReference type="PANTHER" id="PTHR12517">
    <property type="entry name" value="VACUOLAR PROTEIN SORTING-ASSOCIATED PROTEIN 13B"/>
    <property type="match status" value="1"/>
</dbReference>